<accession>A0A345XVX1</accession>
<evidence type="ECO:0000313" key="2">
    <source>
        <dbReference type="Proteomes" id="UP000254425"/>
    </source>
</evidence>
<dbReference type="AlphaFoldDB" id="A0A345XVX1"/>
<reference evidence="1 2" key="1">
    <citation type="submission" date="2018-07" db="EMBL/GenBank/DDBJ databases">
        <title>Draft genome of the type strain Streptomyces armeniacus ATCC 15676.</title>
        <authorList>
            <person name="Labana P."/>
            <person name="Gosse J.T."/>
            <person name="Boddy C.N."/>
        </authorList>
    </citation>
    <scope>NUCLEOTIDE SEQUENCE [LARGE SCALE GENOMIC DNA]</scope>
    <source>
        <strain evidence="1 2">ATCC 15676</strain>
    </source>
</reference>
<dbReference type="Proteomes" id="UP000254425">
    <property type="component" value="Chromosome"/>
</dbReference>
<dbReference type="RefSeq" id="WP_208882208.1">
    <property type="nucleotide sequence ID" value="NZ_CP031320.1"/>
</dbReference>
<protein>
    <submittedName>
        <fullName evidence="1">Uncharacterized protein</fullName>
    </submittedName>
</protein>
<name>A0A345XVX1_9ACTN</name>
<gene>
    <name evidence="1" type="ORF">DVA86_27300</name>
</gene>
<keyword evidence="2" id="KW-1185">Reference proteome</keyword>
<dbReference type="KEGG" id="sarm:DVA86_27300"/>
<proteinExistence type="predicted"/>
<sequence length="101" mass="11144">MECESPECSGTCFEIMSAAFLTIDLGDESDANTLTIDGIGEEYISLVCAECKDPQRDIRQDIAKAFQRLLVRHHREHGYLLPLGDVHFADGTVVSGTEDPE</sequence>
<dbReference type="EMBL" id="CP031320">
    <property type="protein sequence ID" value="AXK35787.1"/>
    <property type="molecule type" value="Genomic_DNA"/>
</dbReference>
<organism evidence="1 2">
    <name type="scientific">Streptomyces armeniacus</name>
    <dbReference type="NCBI Taxonomy" id="83291"/>
    <lineage>
        <taxon>Bacteria</taxon>
        <taxon>Bacillati</taxon>
        <taxon>Actinomycetota</taxon>
        <taxon>Actinomycetes</taxon>
        <taxon>Kitasatosporales</taxon>
        <taxon>Streptomycetaceae</taxon>
        <taxon>Streptomyces</taxon>
    </lineage>
</organism>
<evidence type="ECO:0000313" key="1">
    <source>
        <dbReference type="EMBL" id="AXK35787.1"/>
    </source>
</evidence>